<dbReference type="EMBL" id="KZ613465">
    <property type="protein sequence ID" value="PMD28042.1"/>
    <property type="molecule type" value="Genomic_DNA"/>
</dbReference>
<proteinExistence type="predicted"/>
<protein>
    <submittedName>
        <fullName evidence="2">Uncharacterized protein</fullName>
    </submittedName>
</protein>
<feature type="compositionally biased region" description="Basic residues" evidence="1">
    <location>
        <begin position="14"/>
        <end position="29"/>
    </location>
</feature>
<accession>A0A2J6QP72</accession>
<evidence type="ECO:0000256" key="1">
    <source>
        <dbReference type="SAM" id="MobiDB-lite"/>
    </source>
</evidence>
<keyword evidence="3" id="KW-1185">Reference proteome</keyword>
<feature type="region of interest" description="Disordered" evidence="1">
    <location>
        <begin position="1"/>
        <end position="39"/>
    </location>
</feature>
<reference evidence="2 3" key="1">
    <citation type="submission" date="2016-05" db="EMBL/GenBank/DDBJ databases">
        <title>A degradative enzymes factory behind the ericoid mycorrhizal symbiosis.</title>
        <authorList>
            <consortium name="DOE Joint Genome Institute"/>
            <person name="Martino E."/>
            <person name="Morin E."/>
            <person name="Grelet G."/>
            <person name="Kuo A."/>
            <person name="Kohler A."/>
            <person name="Daghino S."/>
            <person name="Barry K."/>
            <person name="Choi C."/>
            <person name="Cichocki N."/>
            <person name="Clum A."/>
            <person name="Copeland A."/>
            <person name="Hainaut M."/>
            <person name="Haridas S."/>
            <person name="Labutti K."/>
            <person name="Lindquist E."/>
            <person name="Lipzen A."/>
            <person name="Khouja H.-R."/>
            <person name="Murat C."/>
            <person name="Ohm R."/>
            <person name="Olson A."/>
            <person name="Spatafora J."/>
            <person name="Veneault-Fourrey C."/>
            <person name="Henrissat B."/>
            <person name="Grigoriev I."/>
            <person name="Martin F."/>
            <person name="Perotto S."/>
        </authorList>
    </citation>
    <scope>NUCLEOTIDE SEQUENCE [LARGE SCALE GENOMIC DNA]</scope>
    <source>
        <strain evidence="2 3">UAMH 7357</strain>
    </source>
</reference>
<name>A0A2J6QP72_9HELO</name>
<dbReference type="Proteomes" id="UP000235672">
    <property type="component" value="Unassembled WGS sequence"/>
</dbReference>
<organism evidence="2 3">
    <name type="scientific">Hyaloscypha hepaticicola</name>
    <dbReference type="NCBI Taxonomy" id="2082293"/>
    <lineage>
        <taxon>Eukaryota</taxon>
        <taxon>Fungi</taxon>
        <taxon>Dikarya</taxon>
        <taxon>Ascomycota</taxon>
        <taxon>Pezizomycotina</taxon>
        <taxon>Leotiomycetes</taxon>
        <taxon>Helotiales</taxon>
        <taxon>Hyaloscyphaceae</taxon>
        <taxon>Hyaloscypha</taxon>
    </lineage>
</organism>
<gene>
    <name evidence="2" type="ORF">NA56DRAFT_697071</name>
</gene>
<sequence length="153" mass="17711">MLSLRDLRPQIPQPKHHQSRRTQMLHHPRQTCPRPHLIQPQSPQWKVRICCPYLQQLQYNSHQARKHHCGSTTSVRDKWRWDKVDASSPVHEAADTSSLGLPDRYIFVIILVHKIQGLMASAPDYDKGIGDATGPQSTTTRTTYAKWNDSWTR</sequence>
<evidence type="ECO:0000313" key="3">
    <source>
        <dbReference type="Proteomes" id="UP000235672"/>
    </source>
</evidence>
<dbReference type="AlphaFoldDB" id="A0A2J6QP72"/>
<evidence type="ECO:0000313" key="2">
    <source>
        <dbReference type="EMBL" id="PMD28042.1"/>
    </source>
</evidence>